<evidence type="ECO:0000313" key="1">
    <source>
        <dbReference type="EMBL" id="PZQ21150.1"/>
    </source>
</evidence>
<dbReference type="Proteomes" id="UP000248597">
    <property type="component" value="Unassembled WGS sequence"/>
</dbReference>
<evidence type="ECO:0008006" key="3">
    <source>
        <dbReference type="Google" id="ProtNLM"/>
    </source>
</evidence>
<proteinExistence type="predicted"/>
<protein>
    <recommendedName>
        <fullName evidence="3">DUF2116 family Zn-ribbon domain-containing protein</fullName>
    </recommendedName>
</protein>
<comment type="caution">
    <text evidence="1">The sequence shown here is derived from an EMBL/GenBank/DDBJ whole genome shotgun (WGS) entry which is preliminary data.</text>
</comment>
<evidence type="ECO:0000313" key="2">
    <source>
        <dbReference type="Proteomes" id="UP000248597"/>
    </source>
</evidence>
<gene>
    <name evidence="1" type="ORF">DI569_12860</name>
</gene>
<name>A0A2W5N4W2_SPHMC</name>
<dbReference type="Pfam" id="PF09889">
    <property type="entry name" value="DUF2116"/>
    <property type="match status" value="1"/>
</dbReference>
<accession>A0A2W5N4W2</accession>
<sequence length="63" mass="7139">MADIIDRAAELEEMNRADALARRKPDGPPATGHCLNCGEPMPEGRRWCDADCRDDWQAERARK</sequence>
<dbReference type="AlphaFoldDB" id="A0A2W5N4W2"/>
<dbReference type="EMBL" id="QFPJ01000035">
    <property type="protein sequence ID" value="PZQ21150.1"/>
    <property type="molecule type" value="Genomic_DNA"/>
</dbReference>
<reference evidence="1 2" key="1">
    <citation type="submission" date="2017-08" db="EMBL/GenBank/DDBJ databases">
        <title>Infants hospitalized years apart are colonized by the same room-sourced microbial strains.</title>
        <authorList>
            <person name="Brooks B."/>
            <person name="Olm M.R."/>
            <person name="Firek B.A."/>
            <person name="Baker R."/>
            <person name="Thomas B.C."/>
            <person name="Morowitz M.J."/>
            <person name="Banfield J.F."/>
        </authorList>
    </citation>
    <scope>NUCLEOTIDE SEQUENCE [LARGE SCALE GENOMIC DNA]</scope>
    <source>
        <strain evidence="1">S2_005_003_R2_47</strain>
    </source>
</reference>
<dbReference type="InterPro" id="IPR019216">
    <property type="entry name" value="DUF2116_treble_clef"/>
</dbReference>
<organism evidence="1 2">
    <name type="scientific">Sphingopyxis macrogoltabida</name>
    <name type="common">Sphingomonas macrogoltabidus</name>
    <dbReference type="NCBI Taxonomy" id="33050"/>
    <lineage>
        <taxon>Bacteria</taxon>
        <taxon>Pseudomonadati</taxon>
        <taxon>Pseudomonadota</taxon>
        <taxon>Alphaproteobacteria</taxon>
        <taxon>Sphingomonadales</taxon>
        <taxon>Sphingomonadaceae</taxon>
        <taxon>Sphingopyxis</taxon>
    </lineage>
</organism>